<organism evidence="3">
    <name type="scientific">Palpitomonas bilix</name>
    <dbReference type="NCBI Taxonomy" id="652834"/>
    <lineage>
        <taxon>Eukaryota</taxon>
        <taxon>Eukaryota incertae sedis</taxon>
    </lineage>
</organism>
<gene>
    <name evidence="3" type="ORF">PBIL07802_LOCUS5070</name>
</gene>
<dbReference type="InterPro" id="IPR029058">
    <property type="entry name" value="AB_hydrolase_fold"/>
</dbReference>
<dbReference type="AlphaFoldDB" id="A0A7S3D160"/>
<dbReference type="SUPFAM" id="SSF53474">
    <property type="entry name" value="alpha/beta-Hydrolases"/>
    <property type="match status" value="1"/>
</dbReference>
<evidence type="ECO:0000259" key="2">
    <source>
        <dbReference type="Pfam" id="PF07859"/>
    </source>
</evidence>
<proteinExistence type="predicted"/>
<dbReference type="Pfam" id="PF07859">
    <property type="entry name" value="Abhydrolase_3"/>
    <property type="match status" value="1"/>
</dbReference>
<dbReference type="Gene3D" id="3.40.50.1820">
    <property type="entry name" value="alpha/beta hydrolase"/>
    <property type="match status" value="1"/>
</dbReference>
<dbReference type="GO" id="GO:0016787">
    <property type="term" value="F:hydrolase activity"/>
    <property type="evidence" value="ECO:0007669"/>
    <property type="project" value="UniProtKB-KW"/>
</dbReference>
<dbReference type="InterPro" id="IPR013094">
    <property type="entry name" value="AB_hydrolase_3"/>
</dbReference>
<protein>
    <recommendedName>
        <fullName evidence="2">Alpha/beta hydrolase fold-3 domain-containing protein</fullName>
    </recommendedName>
</protein>
<keyword evidence="1" id="KW-0378">Hydrolase</keyword>
<evidence type="ECO:0000313" key="3">
    <source>
        <dbReference type="EMBL" id="CAE0242905.1"/>
    </source>
</evidence>
<dbReference type="PANTHER" id="PTHR48081">
    <property type="entry name" value="AB HYDROLASE SUPERFAMILY PROTEIN C4A8.06C"/>
    <property type="match status" value="1"/>
</dbReference>
<accession>A0A7S3D160</accession>
<name>A0A7S3D160_9EUKA</name>
<dbReference type="EMBL" id="HBIB01008193">
    <property type="protein sequence ID" value="CAE0242905.1"/>
    <property type="molecule type" value="Transcribed_RNA"/>
</dbReference>
<sequence length="400" mass="44420">MLISVSPIQLLWRKLTDPLVLRGWTWRSIFQAVLQHLRTPFSVLYRRFFFGPPVASWSFAFEVGVEQLRGLNAAVPRHLDSLHEASQLCLNCASSNPLCDDLDIGPLKAYWMFPAGRRRRMGKGGKVVLYLHDGGFVGGSARGILEMGFIEGLISSSGNCSVLAVDYSLSPSCRFPVSLNECLCSFTWLLRSPKAMIFDEVTKKERNVRPSEVCVLGCGSGGALAAAMISSLCLRYSVIDGEMKFTPLLKDDSHDTIEKRRKPPMPASCILLSPWVDLKSSWPSVQENAKFDIIDEKVFALCVEAYVDTQRRGFLLAHPFVSAVYGTFKDAPPMLVLCGGKEILRDQIHTFVETVTDDGGKVQLITEPDMVYCFPILGSILPEKVKRRTLDTIAAFIEAT</sequence>
<feature type="domain" description="Alpha/beta hydrolase fold-3" evidence="2">
    <location>
        <begin position="128"/>
        <end position="374"/>
    </location>
</feature>
<dbReference type="PANTHER" id="PTHR48081:SF8">
    <property type="entry name" value="ALPHA_BETA HYDROLASE FOLD-3 DOMAIN-CONTAINING PROTEIN-RELATED"/>
    <property type="match status" value="1"/>
</dbReference>
<evidence type="ECO:0000256" key="1">
    <source>
        <dbReference type="ARBA" id="ARBA00022801"/>
    </source>
</evidence>
<dbReference type="InterPro" id="IPR050300">
    <property type="entry name" value="GDXG_lipolytic_enzyme"/>
</dbReference>
<reference evidence="3" key="1">
    <citation type="submission" date="2021-01" db="EMBL/GenBank/DDBJ databases">
        <authorList>
            <person name="Corre E."/>
            <person name="Pelletier E."/>
            <person name="Niang G."/>
            <person name="Scheremetjew M."/>
            <person name="Finn R."/>
            <person name="Kale V."/>
            <person name="Holt S."/>
            <person name="Cochrane G."/>
            <person name="Meng A."/>
            <person name="Brown T."/>
            <person name="Cohen L."/>
        </authorList>
    </citation>
    <scope>NUCLEOTIDE SEQUENCE</scope>
    <source>
        <strain evidence="3">NIES-2562</strain>
    </source>
</reference>